<evidence type="ECO:0000313" key="3">
    <source>
        <dbReference type="Proteomes" id="UP001476798"/>
    </source>
</evidence>
<dbReference type="Proteomes" id="UP001476798">
    <property type="component" value="Unassembled WGS sequence"/>
</dbReference>
<sequence>MLCERTECAADCLYQTPVIEALLAPVVALLSAQQILIADILARIANTDRGLALFLHEKNLVGHGERTFAAHIIVQFTLRLLNEAMPSLCESDVSHTLCGAFIFVCQQMYNTCEGLQVLQTYGLHKAIAAAWKKVQLQHFPTQSYELMVINCTLAKQQSG</sequence>
<dbReference type="InterPro" id="IPR032735">
    <property type="entry name" value="BROMI_M"/>
</dbReference>
<keyword evidence="3" id="KW-1185">Reference proteome</keyword>
<evidence type="ECO:0000259" key="1">
    <source>
        <dbReference type="Pfam" id="PF14961"/>
    </source>
</evidence>
<reference evidence="2 3" key="1">
    <citation type="submission" date="2021-06" db="EMBL/GenBank/DDBJ databases">
        <authorList>
            <person name="Palmer J.M."/>
        </authorList>
    </citation>
    <scope>NUCLEOTIDE SEQUENCE [LARGE SCALE GENOMIC DNA]</scope>
    <source>
        <strain evidence="2 3">GA_2019</strain>
        <tissue evidence="2">Muscle</tissue>
    </source>
</reference>
<accession>A0ABV0NMK7</accession>
<feature type="domain" description="BROMI middle region" evidence="1">
    <location>
        <begin position="1"/>
        <end position="136"/>
    </location>
</feature>
<name>A0ABV0NMK7_9TELE</name>
<evidence type="ECO:0000313" key="2">
    <source>
        <dbReference type="EMBL" id="MEQ2171447.1"/>
    </source>
</evidence>
<protein>
    <recommendedName>
        <fullName evidence="1">BROMI middle region domain-containing protein</fullName>
    </recommendedName>
</protein>
<organism evidence="2 3">
    <name type="scientific">Goodea atripinnis</name>
    <dbReference type="NCBI Taxonomy" id="208336"/>
    <lineage>
        <taxon>Eukaryota</taxon>
        <taxon>Metazoa</taxon>
        <taxon>Chordata</taxon>
        <taxon>Craniata</taxon>
        <taxon>Vertebrata</taxon>
        <taxon>Euteleostomi</taxon>
        <taxon>Actinopterygii</taxon>
        <taxon>Neopterygii</taxon>
        <taxon>Teleostei</taxon>
        <taxon>Neoteleostei</taxon>
        <taxon>Acanthomorphata</taxon>
        <taxon>Ovalentaria</taxon>
        <taxon>Atherinomorphae</taxon>
        <taxon>Cyprinodontiformes</taxon>
        <taxon>Goodeidae</taxon>
        <taxon>Goodea</taxon>
    </lineage>
</organism>
<gene>
    <name evidence="2" type="ORF">GOODEAATRI_010816</name>
</gene>
<comment type="caution">
    <text evidence="2">The sequence shown here is derived from an EMBL/GenBank/DDBJ whole genome shotgun (WGS) entry which is preliminary data.</text>
</comment>
<dbReference type="Pfam" id="PF14961">
    <property type="entry name" value="BROMI"/>
    <property type="match status" value="1"/>
</dbReference>
<dbReference type="EMBL" id="JAHRIO010040625">
    <property type="protein sequence ID" value="MEQ2171447.1"/>
    <property type="molecule type" value="Genomic_DNA"/>
</dbReference>
<proteinExistence type="predicted"/>